<dbReference type="Gene3D" id="3.40.50.11540">
    <property type="entry name" value="NADH-ubiquinone oxidoreductase 51kDa subunit"/>
    <property type="match status" value="1"/>
</dbReference>
<dbReference type="FunFam" id="3.40.50.11540:FF:000001">
    <property type="entry name" value="NADH dehydrogenase [ubiquinone] flavoprotein 1, mitochondrial"/>
    <property type="match status" value="1"/>
</dbReference>
<dbReference type="PANTHER" id="PTHR43578:SF3">
    <property type="entry name" value="NADH-QUINONE OXIDOREDUCTASE SUBUNIT F"/>
    <property type="match status" value="1"/>
</dbReference>
<protein>
    <recommendedName>
        <fullName evidence="6">NADH-ubiquinone oxidoreductase 51kDa subunit iron-sulphur binding domain-containing protein</fullName>
    </recommendedName>
</protein>
<reference evidence="7" key="1">
    <citation type="submission" date="2018-05" db="EMBL/GenBank/DDBJ databases">
        <authorList>
            <person name="Lanie J.A."/>
            <person name="Ng W.-L."/>
            <person name="Kazmierczak K.M."/>
            <person name="Andrzejewski T.M."/>
            <person name="Davidsen T.M."/>
            <person name="Wayne K.J."/>
            <person name="Tettelin H."/>
            <person name="Glass J.I."/>
            <person name="Rusch D."/>
            <person name="Podicherti R."/>
            <person name="Tsui H.-C.T."/>
            <person name="Winkler M.E."/>
        </authorList>
    </citation>
    <scope>NUCLEOTIDE SEQUENCE</scope>
</reference>
<dbReference type="Pfam" id="PF10531">
    <property type="entry name" value="SLBB"/>
    <property type="match status" value="1"/>
</dbReference>
<dbReference type="InterPro" id="IPR037207">
    <property type="entry name" value="Nuop51_4Fe4S-bd_sf"/>
</dbReference>
<dbReference type="Gene3D" id="3.10.20.600">
    <property type="match status" value="1"/>
</dbReference>
<dbReference type="CDD" id="cd02980">
    <property type="entry name" value="TRX_Fd_family"/>
    <property type="match status" value="1"/>
</dbReference>
<dbReference type="SUPFAM" id="SSF52833">
    <property type="entry name" value="Thioredoxin-like"/>
    <property type="match status" value="1"/>
</dbReference>
<keyword evidence="3" id="KW-0479">Metal-binding</keyword>
<dbReference type="SUPFAM" id="SSF140490">
    <property type="entry name" value="Nqo1C-terminal domain-like"/>
    <property type="match status" value="1"/>
</dbReference>
<dbReference type="InterPro" id="IPR001949">
    <property type="entry name" value="NADH-UbQ_OxRdtase_51kDa_CS"/>
</dbReference>
<name>A0A381WCR9_9ZZZZ</name>
<gene>
    <name evidence="7" type="ORF">METZ01_LOCUS102597</name>
</gene>
<evidence type="ECO:0000256" key="4">
    <source>
        <dbReference type="ARBA" id="ARBA00023004"/>
    </source>
</evidence>
<dbReference type="InterPro" id="IPR011538">
    <property type="entry name" value="Nuo51_FMN-bd"/>
</dbReference>
<keyword evidence="4" id="KW-0408">Iron</keyword>
<dbReference type="GO" id="GO:0051539">
    <property type="term" value="F:4 iron, 4 sulfur cluster binding"/>
    <property type="evidence" value="ECO:0007669"/>
    <property type="project" value="UniProtKB-KW"/>
</dbReference>
<dbReference type="InterPro" id="IPR019554">
    <property type="entry name" value="Soluble_ligand-bd"/>
</dbReference>
<dbReference type="Pfam" id="PF01512">
    <property type="entry name" value="Complex1_51K"/>
    <property type="match status" value="1"/>
</dbReference>
<feature type="domain" description="NADH-ubiquinone oxidoreductase 51kDa subunit iron-sulphur binding" evidence="6">
    <location>
        <begin position="464"/>
        <end position="509"/>
    </location>
</feature>
<dbReference type="AlphaFoldDB" id="A0A381WCR9"/>
<dbReference type="SUPFAM" id="SSF142019">
    <property type="entry name" value="Nqo1 FMN-binding domain-like"/>
    <property type="match status" value="1"/>
</dbReference>
<dbReference type="GO" id="GO:0046872">
    <property type="term" value="F:metal ion binding"/>
    <property type="evidence" value="ECO:0007669"/>
    <property type="project" value="UniProtKB-KW"/>
</dbReference>
<dbReference type="SUPFAM" id="SSF142984">
    <property type="entry name" value="Nqo1 middle domain-like"/>
    <property type="match status" value="1"/>
</dbReference>
<keyword evidence="5" id="KW-0411">Iron-sulfur</keyword>
<evidence type="ECO:0000256" key="3">
    <source>
        <dbReference type="ARBA" id="ARBA00022723"/>
    </source>
</evidence>
<proteinExistence type="inferred from homology"/>
<dbReference type="PANTHER" id="PTHR43578">
    <property type="entry name" value="NADH-QUINONE OXIDOREDUCTASE SUBUNIT F"/>
    <property type="match status" value="1"/>
</dbReference>
<comment type="similarity">
    <text evidence="1">Belongs to the complex I 51 kDa subunit family.</text>
</comment>
<dbReference type="PROSITE" id="PS00645">
    <property type="entry name" value="COMPLEX1_51K_2"/>
    <property type="match status" value="1"/>
</dbReference>
<dbReference type="InterPro" id="IPR019575">
    <property type="entry name" value="Nuop51_4Fe4S-bd"/>
</dbReference>
<dbReference type="GO" id="GO:0008137">
    <property type="term" value="F:NADH dehydrogenase (ubiquinone) activity"/>
    <property type="evidence" value="ECO:0007669"/>
    <property type="project" value="InterPro"/>
</dbReference>
<dbReference type="InterPro" id="IPR036249">
    <property type="entry name" value="Thioredoxin-like_sf"/>
</dbReference>
<dbReference type="GO" id="GO:0010181">
    <property type="term" value="F:FMN binding"/>
    <property type="evidence" value="ECO:0007669"/>
    <property type="project" value="InterPro"/>
</dbReference>
<dbReference type="InterPro" id="IPR037225">
    <property type="entry name" value="Nuo51_FMN-bd_sf"/>
</dbReference>
<organism evidence="7">
    <name type="scientific">marine metagenome</name>
    <dbReference type="NCBI Taxonomy" id="408172"/>
    <lineage>
        <taxon>unclassified sequences</taxon>
        <taxon>metagenomes</taxon>
        <taxon>ecological metagenomes</taxon>
    </lineage>
</organism>
<dbReference type="Gene3D" id="1.20.1440.230">
    <property type="entry name" value="NADH-ubiquinone oxidoreductase 51kDa subunit, iron-sulphur binding domain"/>
    <property type="match status" value="1"/>
</dbReference>
<dbReference type="EMBL" id="UINC01011251">
    <property type="protein sequence ID" value="SVA49743.1"/>
    <property type="molecule type" value="Genomic_DNA"/>
</dbReference>
<dbReference type="SMART" id="SM00928">
    <property type="entry name" value="NADH_4Fe-4S"/>
    <property type="match status" value="1"/>
</dbReference>
<dbReference type="Gene3D" id="3.40.30.10">
    <property type="entry name" value="Glutaredoxin"/>
    <property type="match status" value="1"/>
</dbReference>
<evidence type="ECO:0000259" key="6">
    <source>
        <dbReference type="SMART" id="SM00928"/>
    </source>
</evidence>
<dbReference type="Gene3D" id="6.10.250.1450">
    <property type="match status" value="1"/>
</dbReference>
<accession>A0A381WCR9</accession>
<evidence type="ECO:0000256" key="1">
    <source>
        <dbReference type="ARBA" id="ARBA00007523"/>
    </source>
</evidence>
<sequence>MVQKTYSELKQKADDHWNGLVNGEIPFIRIGSAMCGHASGAFRVEEVLRRTLEKRGIKANIDEVGCIGLCYAEPLVDIKKRGHPRVFFKNVNPNDIERIIDSYLINDSLPEDLVLGYLGDENPVGSEPSLETLPGISLQNRIALRNAGHIAPSDILQYIANDGYSGLYKALTEMEPSDVIDEVKNSGLRGRGGAAFPTGVKWSFLVGSPGPVKYILCNCEEGDPGAYNDKGILESDPHTLIEGLTIAGYATGASNGIVFIRHGHNGPIDRTEKAIRQAYESDLLGKNILGTDFSFDVEVALTGESYVAGEETALMEAVEGNRSMPRNRPPFPAAFGVWGKPSNINNVKSLSYTPEIISKGAEWFSSIGVNRSTGTAIICLTGDVNHPGLYEVPMGMTLGQVVDDLGGGVSGGRELKMLQTGGPLGGVLGADSRDIHIDFDEMREAGAIFGSGGIIVGSDQVCAVDLTRVLVAFCQFESCGKCFPCRLGMEHLLEIVERISNFDSRPGDMDLMKSVGGTMEAGSLCGHGQLGFGPIRSAITHFEEDFRSHIEDKKCLTGSCNNPKIVPRSTRPYATDIVSGD</sequence>
<dbReference type="Pfam" id="PF10589">
    <property type="entry name" value="NADH_4Fe-4S"/>
    <property type="match status" value="1"/>
</dbReference>
<evidence type="ECO:0000256" key="5">
    <source>
        <dbReference type="ARBA" id="ARBA00023014"/>
    </source>
</evidence>
<keyword evidence="2" id="KW-0004">4Fe-4S</keyword>
<evidence type="ECO:0000256" key="2">
    <source>
        <dbReference type="ARBA" id="ARBA00022485"/>
    </source>
</evidence>
<evidence type="ECO:0000313" key="7">
    <source>
        <dbReference type="EMBL" id="SVA49743.1"/>
    </source>
</evidence>